<proteinExistence type="inferred from homology"/>
<evidence type="ECO:0000256" key="3">
    <source>
        <dbReference type="ARBA" id="ARBA00023002"/>
    </source>
</evidence>
<dbReference type="Proteomes" id="UP000029914">
    <property type="component" value="Chromosome"/>
</dbReference>
<dbReference type="PANTHER" id="PTHR33711:SF10">
    <property type="entry name" value="INTRADIOL RING-CLEAVAGE DIOXYGENASES DOMAIN-CONTAINING PROTEIN"/>
    <property type="match status" value="1"/>
</dbReference>
<dbReference type="Pfam" id="PF12391">
    <property type="entry name" value="PCDO_beta_N"/>
    <property type="match status" value="1"/>
</dbReference>
<organism evidence="6 7">
    <name type="scientific">Corynebacterium doosanense CAU 212 = DSM 45436</name>
    <dbReference type="NCBI Taxonomy" id="558173"/>
    <lineage>
        <taxon>Bacteria</taxon>
        <taxon>Bacillati</taxon>
        <taxon>Actinomycetota</taxon>
        <taxon>Actinomycetes</taxon>
        <taxon>Mycobacteriales</taxon>
        <taxon>Corynebacteriaceae</taxon>
        <taxon>Corynebacterium</taxon>
    </lineage>
</organism>
<name>A0A097IHR9_9CORY</name>
<sequence>MSDNLGKRHNADTTGEWAPLRFPQYRTTILRNPNNKLIMMPERLGELTGPVFGERDLGGVDNNLTKVNDGEAVGQRILVHGQVLGFNKRPVPNTLVEIWQANAAGRYRHKNDSWPAPLDPYFNGVGRVLTDNNGYYSFLTVLPGAYPWGNHHNAWRPAHIHFSLFGRQFTERLVTQMYFPGDPMFFQDPIFNAVPESTRDRMISTFDYDATEPNHHMAYKFDIVLRGDDSTPFE</sequence>
<dbReference type="GO" id="GO:0008199">
    <property type="term" value="F:ferric iron binding"/>
    <property type="evidence" value="ECO:0007669"/>
    <property type="project" value="InterPro"/>
</dbReference>
<dbReference type="InterPro" id="IPR050770">
    <property type="entry name" value="Intradiol_RC_Dioxygenase"/>
</dbReference>
<dbReference type="InterPro" id="IPR024756">
    <property type="entry name" value="PCDO_beta_N"/>
</dbReference>
<dbReference type="RefSeq" id="WP_018020634.1">
    <property type="nucleotide sequence ID" value="NZ_AQUX01000001.1"/>
</dbReference>
<keyword evidence="7" id="KW-1185">Reference proteome</keyword>
<dbReference type="InterPro" id="IPR015889">
    <property type="entry name" value="Intradiol_dOase_core"/>
</dbReference>
<evidence type="ECO:0000256" key="2">
    <source>
        <dbReference type="ARBA" id="ARBA00022964"/>
    </source>
</evidence>
<evidence type="ECO:0000313" key="6">
    <source>
        <dbReference type="EMBL" id="AIT61670.1"/>
    </source>
</evidence>
<feature type="domain" description="Protocatechuate 3,4-dioxygenase beta subunit N-terminal" evidence="5">
    <location>
        <begin position="15"/>
        <end position="42"/>
    </location>
</feature>
<feature type="domain" description="Intradiol ring-cleavage dioxygenases" evidence="4">
    <location>
        <begin position="48"/>
        <end position="227"/>
    </location>
</feature>
<keyword evidence="3" id="KW-0560">Oxidoreductase</keyword>
<dbReference type="KEGG" id="cdo:CDOO_10610"/>
<dbReference type="GO" id="GO:0019619">
    <property type="term" value="P:3,4-dihydroxybenzoate catabolic process"/>
    <property type="evidence" value="ECO:0007669"/>
    <property type="project" value="InterPro"/>
</dbReference>
<dbReference type="NCBIfam" id="TIGR02422">
    <property type="entry name" value="protocat_beta"/>
    <property type="match status" value="1"/>
</dbReference>
<dbReference type="AlphaFoldDB" id="A0A097IHR9"/>
<evidence type="ECO:0000256" key="1">
    <source>
        <dbReference type="ARBA" id="ARBA00007825"/>
    </source>
</evidence>
<evidence type="ECO:0000313" key="7">
    <source>
        <dbReference type="Proteomes" id="UP000029914"/>
    </source>
</evidence>
<gene>
    <name evidence="6" type="ORF">CDOO_10610</name>
</gene>
<evidence type="ECO:0000259" key="5">
    <source>
        <dbReference type="Pfam" id="PF12391"/>
    </source>
</evidence>
<dbReference type="PANTHER" id="PTHR33711">
    <property type="entry name" value="DIOXYGENASE, PUTATIVE (AFU_ORTHOLOGUE AFUA_2G02910)-RELATED"/>
    <property type="match status" value="1"/>
</dbReference>
<protein>
    <submittedName>
        <fullName evidence="6">Protocatechuate 3,4-dioxygenase</fullName>
    </submittedName>
</protein>
<dbReference type="EMBL" id="CP006764">
    <property type="protein sequence ID" value="AIT61670.1"/>
    <property type="molecule type" value="Genomic_DNA"/>
</dbReference>
<reference evidence="6 7" key="1">
    <citation type="submission" date="2013-09" db="EMBL/GenBank/DDBJ databases">
        <title>Complete genome sequence of Corynebacterium doosanense CAU 212(T) (=DSM 45436(T)), isolated from activated sludge.</title>
        <authorList>
            <person name="Schaffert L."/>
            <person name="Albersmeier A."/>
            <person name="Kalinowski J."/>
            <person name="Ruckert C."/>
        </authorList>
    </citation>
    <scope>NUCLEOTIDE SEQUENCE [LARGE SCALE GENOMIC DNA]</scope>
    <source>
        <strain evidence="6 7">CAU 212</strain>
    </source>
</reference>
<dbReference type="Pfam" id="PF00775">
    <property type="entry name" value="Dioxygenase_C"/>
    <property type="match status" value="1"/>
</dbReference>
<dbReference type="Gene3D" id="2.60.130.10">
    <property type="entry name" value="Aromatic compound dioxygenase"/>
    <property type="match status" value="1"/>
</dbReference>
<dbReference type="InterPro" id="IPR012785">
    <property type="entry name" value="Protocat_dOase_b"/>
</dbReference>
<accession>A0A097IHR9</accession>
<keyword evidence="2 6" id="KW-0223">Dioxygenase</keyword>
<dbReference type="InterPro" id="IPR000627">
    <property type="entry name" value="Intradiol_dOase_C"/>
</dbReference>
<evidence type="ECO:0000259" key="4">
    <source>
        <dbReference type="Pfam" id="PF00775"/>
    </source>
</evidence>
<dbReference type="eggNOG" id="COG3485">
    <property type="taxonomic scope" value="Bacteria"/>
</dbReference>
<dbReference type="HOGENOM" id="CLU_027719_5_0_11"/>
<dbReference type="STRING" id="558173.CDOO_10610"/>
<dbReference type="OrthoDB" id="9805815at2"/>
<dbReference type="GO" id="GO:0018578">
    <property type="term" value="F:protocatechuate 3,4-dioxygenase activity"/>
    <property type="evidence" value="ECO:0007669"/>
    <property type="project" value="InterPro"/>
</dbReference>
<comment type="similarity">
    <text evidence="1">Belongs to the intradiol ring-cleavage dioxygenase family.</text>
</comment>
<dbReference type="SUPFAM" id="SSF49482">
    <property type="entry name" value="Aromatic compound dioxygenase"/>
    <property type="match status" value="1"/>
</dbReference>